<feature type="domain" description="Mammalian cell entry C-terminal" evidence="2">
    <location>
        <begin position="121"/>
        <end position="316"/>
    </location>
</feature>
<dbReference type="Pfam" id="PF11887">
    <property type="entry name" value="Mce4_CUP1"/>
    <property type="match status" value="1"/>
</dbReference>
<dbReference type="InterPro" id="IPR052336">
    <property type="entry name" value="MlaD_Phospholipid_Transporter"/>
</dbReference>
<dbReference type="PANTHER" id="PTHR33371">
    <property type="entry name" value="INTERMEMBRANE PHOSPHOLIPID TRANSPORT SYSTEM BINDING PROTEIN MLAD-RELATED"/>
    <property type="match status" value="1"/>
</dbReference>
<dbReference type="Pfam" id="PF02470">
    <property type="entry name" value="MlaD"/>
    <property type="match status" value="1"/>
</dbReference>
<dbReference type="InterPro" id="IPR005693">
    <property type="entry name" value="Mce"/>
</dbReference>
<dbReference type="GO" id="GO:0005576">
    <property type="term" value="C:extracellular region"/>
    <property type="evidence" value="ECO:0007669"/>
    <property type="project" value="TreeGrafter"/>
</dbReference>
<dbReference type="Proteomes" id="UP000028488">
    <property type="component" value="Chromosome"/>
</dbReference>
<reference evidence="3 4" key="1">
    <citation type="submission" date="2014-07" db="EMBL/GenBank/DDBJ databases">
        <title>Genome Sequence of Rhodococcus opacus Strain R7, a Biodegrader of Mono- and Polycyclic Aromatic Hydrocarbons.</title>
        <authorList>
            <person name="Di Gennaro P."/>
            <person name="Zampolli J."/>
            <person name="Presti I."/>
            <person name="Cappelletti M."/>
            <person name="D'Ursi P."/>
            <person name="Orro A."/>
            <person name="Mezzelani A."/>
            <person name="Milanesi L."/>
        </authorList>
    </citation>
    <scope>NUCLEOTIDE SEQUENCE [LARGE SCALE GENOMIC DNA]</scope>
    <source>
        <strain evidence="3 4">R7</strain>
    </source>
</reference>
<name>A0A076ETA9_RHOOP</name>
<dbReference type="PANTHER" id="PTHR33371:SF17">
    <property type="entry name" value="MCE-FAMILY PROTEIN MCE1B"/>
    <property type="match status" value="1"/>
</dbReference>
<dbReference type="GO" id="GO:0051701">
    <property type="term" value="P:biological process involved in interaction with host"/>
    <property type="evidence" value="ECO:0007669"/>
    <property type="project" value="TreeGrafter"/>
</dbReference>
<dbReference type="AlphaFoldDB" id="A0A076ETA9"/>
<evidence type="ECO:0000259" key="1">
    <source>
        <dbReference type="Pfam" id="PF02470"/>
    </source>
</evidence>
<accession>A0A076ETA9</accession>
<organism evidence="3 4">
    <name type="scientific">Rhodococcus opacus</name>
    <name type="common">Nocardia opaca</name>
    <dbReference type="NCBI Taxonomy" id="37919"/>
    <lineage>
        <taxon>Bacteria</taxon>
        <taxon>Bacillati</taxon>
        <taxon>Actinomycetota</taxon>
        <taxon>Actinomycetes</taxon>
        <taxon>Mycobacteriales</taxon>
        <taxon>Nocardiaceae</taxon>
        <taxon>Rhodococcus</taxon>
    </lineage>
</organism>
<evidence type="ECO:0000313" key="3">
    <source>
        <dbReference type="EMBL" id="AII08497.1"/>
    </source>
</evidence>
<dbReference type="InterPro" id="IPR024516">
    <property type="entry name" value="Mce_C"/>
</dbReference>
<dbReference type="NCBIfam" id="TIGR00996">
    <property type="entry name" value="Mtu_fam_mce"/>
    <property type="match status" value="1"/>
</dbReference>
<evidence type="ECO:0000313" key="4">
    <source>
        <dbReference type="Proteomes" id="UP000028488"/>
    </source>
</evidence>
<dbReference type="InterPro" id="IPR003399">
    <property type="entry name" value="Mce/MlaD"/>
</dbReference>
<dbReference type="eggNOG" id="COG1463">
    <property type="taxonomic scope" value="Bacteria"/>
</dbReference>
<protein>
    <submittedName>
        <fullName evidence="3">Mammalian cell entry protein</fullName>
    </submittedName>
</protein>
<dbReference type="EMBL" id="CP008947">
    <property type="protein sequence ID" value="AII08497.1"/>
    <property type="molecule type" value="Genomic_DNA"/>
</dbReference>
<evidence type="ECO:0000259" key="2">
    <source>
        <dbReference type="Pfam" id="PF11887"/>
    </source>
</evidence>
<proteinExistence type="predicted"/>
<feature type="domain" description="Mce/MlaD" evidence="1">
    <location>
        <begin position="35"/>
        <end position="111"/>
    </location>
</feature>
<sequence length="335" mass="35042">MTKAPGIKLLIFVLVTSLTGFGVATVVGNMRFGSTNTYQAVFANASGLGNGEDVKVGGVPMGKVKGVELAADGTAVVSFSLSTERPLTEGTTARIKYKNLIGDRYVELSNGPGAIGALDGPIPLQQTTPALDLDQVVNGFRPLLQGLDPDQTNQLSASLIEVLNGQEASIGRLVAQIGTLSNTLADRDQAIGQVVSNFNTVVGTVDNRGDQFSTLIDQLQRLVAGLDGDRDLITNSLVNIDQVTDSLSSVLDQNRPAIAQDVVALGDLAGNLNANTDTLNMVLSTLPENYRLISRVAGYGSFVNFFVCGLAIKYASGPGPGGVTPMFKAPAERCQ</sequence>
<gene>
    <name evidence="3" type="ORF">EP51_29320</name>
</gene>
<dbReference type="RefSeq" id="WP_128641246.1">
    <property type="nucleotide sequence ID" value="NZ_CP008947.1"/>
</dbReference>